<protein>
    <submittedName>
        <fullName evidence="6">Uncharacterized protein</fullName>
    </submittedName>
</protein>
<feature type="region of interest" description="Disordered" evidence="5">
    <location>
        <begin position="972"/>
        <end position="1003"/>
    </location>
</feature>
<evidence type="ECO:0000313" key="6">
    <source>
        <dbReference type="EMBL" id="RMY07803.1"/>
    </source>
</evidence>
<dbReference type="InterPro" id="IPR036322">
    <property type="entry name" value="WD40_repeat_dom_sf"/>
</dbReference>
<feature type="region of interest" description="Disordered" evidence="5">
    <location>
        <begin position="1302"/>
        <end position="1336"/>
    </location>
</feature>
<sequence length="1336" mass="146579">MTEVIELSSDSEPDASPDKIRAQALLGFQPRKEKRQANDEQSIPRSAGISHQDRGHPNGNTTNHDHNGAGRRPSHDRLNERRQGPGRLAHEEVARRGSHTPARLDQHMFSNGKSTSGADQKDVARDREARVRGFNAFHAQETMRKSQPLASYRMAAEPNGSSSDGGKASETSLQHGVNNANGANDFEERPRPSRNTSLPHPIGQRAFFTFDQSSAPIDAPLDSPAHRKRPAAPTSSETFDPVSKRQRHVVTASVPTGPLETPDTPYHLNGRAANFNQARPHIVSGTHSHLDRNGFASPRTDHGTYHRVQSHTEGRPARYPIEQIPAAHASPNAQDNVPSSGAKKRFTPDENALLVKLKEVDGLSWREITAYFPGRSQNTLGVHYSTKVHKRIVPIGELSSRTSIPKAPQPPPAAPKRASIPVQPDIRRPPIQAPPRRAKRGGGPSAVDGYVSWTQVKDSALQENSVSSRENDSVLGTPDVGPRANQDRVFPKSLPRMLRQRELGGSTGRSLVTPSRRIPEDLKNHAVDGHTLARTFENTCGDVTCLAWSPRGKQFVAGSIAVSDDRSMQYNSGLNLLAGDSESGSLQELPEHHISRPFIDAESGNVNGLHAMRESQDPRLFMTVASVGFSPTGDLLYSAGGDKKMRAYRMQDDVGKTECCYEIDHAAPIDILSVNNHGVVATACHSGTDGNVRVYRCDDTTFDHKLSLSPSRKDAQSNLPLFPSALKWGFAAQHSNLLLGGFSCDTTDEIRSTAGETALWNGETGQRIALSTTTRNVFDLAWNPSPSAAGTVLAVAAVPGTGKSYKGKQSVVQVYAPDQNRAKQVNELECPAFDINDVTYCPHDENLIAAGATDGKVYIWDMRYTSRNQMPLHTLSHGNSVNVLDHDRDSELADTGVRFLSWGSTSSRLYSGSSDGVVKVWNPYRATSGALVKDVATFQTAIMSGAFNHDFRDLLIGEECGRLNLLQVDARGDEDTQSARPQKFKLQNAPRPQRDNSEVSGKVAGDELLQSRRIITRPMGALPKWQAVQGPNYDGPYAIAPGKTWLQAENDLKRAQDAQNDAHSTMDIDSSQTSEHGTAIRDADNRVKASQMAIERLQIRHDDAVPLMQQAAENQRKLCREEKKRMQLEASLAHPTECCKLDCNFLPRDDDIGVGVPDSRRSEQRIPAALRRLPRGPVNLAEMDCRQLSEFGLAGKCPHCERPAKSAALKAHFTMLCQQRCASIRAAFTGTCDSCSAPARSETRLCERCAFNCFRCGEKAQLLPPTTDHGEVLYCDSCGSSWAQGILGYELVQDASQMRMHVRPSTTGEDQEGLPEDEPVHLEEEETMHHHLRWET</sequence>
<feature type="compositionally biased region" description="Basic and acidic residues" evidence="5">
    <location>
        <begin position="1318"/>
        <end position="1336"/>
    </location>
</feature>
<evidence type="ECO:0000313" key="7">
    <source>
        <dbReference type="Proteomes" id="UP000282582"/>
    </source>
</evidence>
<dbReference type="GO" id="GO:0031931">
    <property type="term" value="C:TORC1 complex"/>
    <property type="evidence" value="ECO:0007669"/>
    <property type="project" value="InterPro"/>
</dbReference>
<dbReference type="Proteomes" id="UP000282582">
    <property type="component" value="Unassembled WGS sequence"/>
</dbReference>
<dbReference type="SUPFAM" id="SSF46689">
    <property type="entry name" value="Homeodomain-like"/>
    <property type="match status" value="1"/>
</dbReference>
<accession>A0A3M6YXQ5</accession>
<feature type="compositionally biased region" description="Basic and acidic residues" evidence="5">
    <location>
        <begin position="119"/>
        <end position="131"/>
    </location>
</feature>
<comment type="similarity">
    <text evidence="1">Belongs to the WD repeat LST8 family.</text>
</comment>
<feature type="compositionally biased region" description="Basic and acidic residues" evidence="5">
    <location>
        <begin position="299"/>
        <end position="316"/>
    </location>
</feature>
<feature type="compositionally biased region" description="Polar residues" evidence="5">
    <location>
        <begin position="1064"/>
        <end position="1076"/>
    </location>
</feature>
<dbReference type="PROSITE" id="PS50082">
    <property type="entry name" value="WD_REPEATS_2"/>
    <property type="match status" value="2"/>
</dbReference>
<feature type="region of interest" description="Disordered" evidence="5">
    <location>
        <begin position="399"/>
        <end position="448"/>
    </location>
</feature>
<keyword evidence="3" id="KW-0677">Repeat</keyword>
<feature type="repeat" description="WD" evidence="4">
    <location>
        <begin position="897"/>
        <end position="922"/>
    </location>
</feature>
<dbReference type="GO" id="GO:0031932">
    <property type="term" value="C:TORC2 complex"/>
    <property type="evidence" value="ECO:0007669"/>
    <property type="project" value="InterPro"/>
</dbReference>
<dbReference type="Gene3D" id="2.130.10.10">
    <property type="entry name" value="YVTN repeat-like/Quinoprotein amine dehydrogenase"/>
    <property type="match status" value="1"/>
</dbReference>
<evidence type="ECO:0000256" key="4">
    <source>
        <dbReference type="PROSITE-ProRule" id="PRU00221"/>
    </source>
</evidence>
<dbReference type="InterPro" id="IPR009057">
    <property type="entry name" value="Homeodomain-like_sf"/>
</dbReference>
<feature type="region of interest" description="Disordered" evidence="5">
    <location>
        <begin position="287"/>
        <end position="316"/>
    </location>
</feature>
<proteinExistence type="inferred from homology"/>
<dbReference type="EMBL" id="QWIK01000348">
    <property type="protein sequence ID" value="RMY07803.1"/>
    <property type="molecule type" value="Genomic_DNA"/>
</dbReference>
<feature type="compositionally biased region" description="Basic and acidic residues" evidence="5">
    <location>
        <begin position="63"/>
        <end position="95"/>
    </location>
</feature>
<feature type="region of interest" description="Disordered" evidence="5">
    <location>
        <begin position="461"/>
        <end position="513"/>
    </location>
</feature>
<evidence type="ECO:0000256" key="3">
    <source>
        <dbReference type="ARBA" id="ARBA00022737"/>
    </source>
</evidence>
<feature type="region of interest" description="Disordered" evidence="5">
    <location>
        <begin position="1064"/>
        <end position="1084"/>
    </location>
</feature>
<dbReference type="VEuPathDB" id="FungiDB:BTJ68_05220"/>
<gene>
    <name evidence="6" type="ORF">D0868_05155</name>
</gene>
<dbReference type="Pfam" id="PF00400">
    <property type="entry name" value="WD40"/>
    <property type="match status" value="3"/>
</dbReference>
<keyword evidence="2 4" id="KW-0853">WD repeat</keyword>
<dbReference type="SMART" id="SM00320">
    <property type="entry name" value="WD40"/>
    <property type="match status" value="5"/>
</dbReference>
<name>A0A3M6YXQ5_HORWE</name>
<dbReference type="GO" id="GO:0031929">
    <property type="term" value="P:TOR signaling"/>
    <property type="evidence" value="ECO:0007669"/>
    <property type="project" value="InterPro"/>
</dbReference>
<organism evidence="6 7">
    <name type="scientific">Hortaea werneckii</name>
    <name type="common">Black yeast</name>
    <name type="synonym">Cladosporium werneckii</name>
    <dbReference type="NCBI Taxonomy" id="91943"/>
    <lineage>
        <taxon>Eukaryota</taxon>
        <taxon>Fungi</taxon>
        <taxon>Dikarya</taxon>
        <taxon>Ascomycota</taxon>
        <taxon>Pezizomycotina</taxon>
        <taxon>Dothideomycetes</taxon>
        <taxon>Dothideomycetidae</taxon>
        <taxon>Mycosphaerellales</taxon>
        <taxon>Teratosphaeriaceae</taxon>
        <taxon>Hortaea</taxon>
    </lineage>
</organism>
<dbReference type="InterPro" id="IPR001680">
    <property type="entry name" value="WD40_rpt"/>
</dbReference>
<evidence type="ECO:0000256" key="2">
    <source>
        <dbReference type="ARBA" id="ARBA00022574"/>
    </source>
</evidence>
<dbReference type="Gene3D" id="1.10.10.60">
    <property type="entry name" value="Homeodomain-like"/>
    <property type="match status" value="1"/>
</dbReference>
<evidence type="ECO:0000256" key="5">
    <source>
        <dbReference type="SAM" id="MobiDB-lite"/>
    </source>
</evidence>
<feature type="repeat" description="WD" evidence="4">
    <location>
        <begin position="835"/>
        <end position="870"/>
    </location>
</feature>
<dbReference type="PANTHER" id="PTHR19842">
    <property type="entry name" value="G BETA-LIKE PROTEIN GBL"/>
    <property type="match status" value="1"/>
</dbReference>
<dbReference type="InterPro" id="IPR019775">
    <property type="entry name" value="WD40_repeat_CS"/>
</dbReference>
<feature type="compositionally biased region" description="Polar residues" evidence="5">
    <location>
        <begin position="159"/>
        <end position="182"/>
    </location>
</feature>
<dbReference type="PROSITE" id="PS00678">
    <property type="entry name" value="WD_REPEATS_1"/>
    <property type="match status" value="1"/>
</dbReference>
<evidence type="ECO:0000256" key="1">
    <source>
        <dbReference type="ARBA" id="ARBA00009890"/>
    </source>
</evidence>
<feature type="compositionally biased region" description="Polar residues" evidence="5">
    <location>
        <begin position="108"/>
        <end position="118"/>
    </location>
</feature>
<reference evidence="6 7" key="1">
    <citation type="journal article" date="2018" name="BMC Genomics">
        <title>Genomic evidence for intraspecific hybridization in a clonal and extremely halotolerant yeast.</title>
        <authorList>
            <person name="Gostincar C."/>
            <person name="Stajich J.E."/>
            <person name="Zupancic J."/>
            <person name="Zalar P."/>
            <person name="Gunde-Cimerman N."/>
        </authorList>
    </citation>
    <scope>NUCLEOTIDE SEQUENCE [LARGE SCALE GENOMIC DNA]</scope>
    <source>
        <strain evidence="6 7">EXF-6654</strain>
    </source>
</reference>
<dbReference type="GO" id="GO:0032956">
    <property type="term" value="P:regulation of actin cytoskeleton organization"/>
    <property type="evidence" value="ECO:0007669"/>
    <property type="project" value="TreeGrafter"/>
</dbReference>
<dbReference type="InterPro" id="IPR015943">
    <property type="entry name" value="WD40/YVTN_repeat-like_dom_sf"/>
</dbReference>
<feature type="region of interest" description="Disordered" evidence="5">
    <location>
        <begin position="1"/>
        <end position="248"/>
    </location>
</feature>
<dbReference type="PANTHER" id="PTHR19842:SF2">
    <property type="entry name" value="WD REPEAT PROTEIN (AFU_ORTHOLOGUE AFUA_5G04300)"/>
    <property type="match status" value="1"/>
</dbReference>
<dbReference type="InterPro" id="IPR037588">
    <property type="entry name" value="MLST8"/>
</dbReference>
<comment type="caution">
    <text evidence="6">The sequence shown here is derived from an EMBL/GenBank/DDBJ whole genome shotgun (WGS) entry which is preliminary data.</text>
</comment>
<dbReference type="SUPFAM" id="SSF50978">
    <property type="entry name" value="WD40 repeat-like"/>
    <property type="match status" value="1"/>
</dbReference>